<evidence type="ECO:0000313" key="3">
    <source>
        <dbReference type="Proteomes" id="UP000182658"/>
    </source>
</evidence>
<accession>A0A1J7J408</accession>
<feature type="signal peptide" evidence="1">
    <location>
        <begin position="1"/>
        <end position="26"/>
    </location>
</feature>
<protein>
    <recommendedName>
        <fullName evidence="4">Secreted protein</fullName>
    </recommendedName>
</protein>
<evidence type="ECO:0000313" key="2">
    <source>
        <dbReference type="EMBL" id="OIW34526.1"/>
    </source>
</evidence>
<dbReference type="EMBL" id="KV875093">
    <property type="protein sequence ID" value="OIW34526.1"/>
    <property type="molecule type" value="Genomic_DNA"/>
</dbReference>
<gene>
    <name evidence="2" type="ORF">CONLIGDRAFT_626540</name>
</gene>
<organism evidence="2 3">
    <name type="scientific">Coniochaeta ligniaria NRRL 30616</name>
    <dbReference type="NCBI Taxonomy" id="1408157"/>
    <lineage>
        <taxon>Eukaryota</taxon>
        <taxon>Fungi</taxon>
        <taxon>Dikarya</taxon>
        <taxon>Ascomycota</taxon>
        <taxon>Pezizomycotina</taxon>
        <taxon>Sordariomycetes</taxon>
        <taxon>Sordariomycetidae</taxon>
        <taxon>Coniochaetales</taxon>
        <taxon>Coniochaetaceae</taxon>
        <taxon>Coniochaeta</taxon>
    </lineage>
</organism>
<name>A0A1J7J408_9PEZI</name>
<evidence type="ECO:0000256" key="1">
    <source>
        <dbReference type="SAM" id="SignalP"/>
    </source>
</evidence>
<dbReference type="Proteomes" id="UP000182658">
    <property type="component" value="Unassembled WGS sequence"/>
</dbReference>
<sequence length="93" mass="10050">MLLPVSSGTSHVSVLLLACTTTVLEAFHIPRVRRVESLNTKDCVHRLIVSLYPLLAVPSQATGQDGNRKIIAAVHHSSPSPHNLSISTNMVIM</sequence>
<proteinExistence type="predicted"/>
<feature type="chain" id="PRO_5012340071" description="Secreted protein" evidence="1">
    <location>
        <begin position="27"/>
        <end position="93"/>
    </location>
</feature>
<reference evidence="2 3" key="1">
    <citation type="submission" date="2016-10" db="EMBL/GenBank/DDBJ databases">
        <title>Draft genome sequence of Coniochaeta ligniaria NRRL30616, a lignocellulolytic fungus for bioabatement of inhibitors in plant biomass hydrolysates.</title>
        <authorList>
            <consortium name="DOE Joint Genome Institute"/>
            <person name="Jimenez D.J."/>
            <person name="Hector R.E."/>
            <person name="Riley R."/>
            <person name="Sun H."/>
            <person name="Grigoriev I.V."/>
            <person name="Van Elsas J.D."/>
            <person name="Nichols N.N."/>
        </authorList>
    </citation>
    <scope>NUCLEOTIDE SEQUENCE [LARGE SCALE GENOMIC DNA]</scope>
    <source>
        <strain evidence="2 3">NRRL 30616</strain>
    </source>
</reference>
<keyword evidence="3" id="KW-1185">Reference proteome</keyword>
<keyword evidence="1" id="KW-0732">Signal</keyword>
<dbReference type="AlphaFoldDB" id="A0A1J7J408"/>
<dbReference type="InParanoid" id="A0A1J7J408"/>
<evidence type="ECO:0008006" key="4">
    <source>
        <dbReference type="Google" id="ProtNLM"/>
    </source>
</evidence>